<organism evidence="1 2">
    <name type="scientific">Budvicia aquatica</name>
    <dbReference type="NCBI Taxonomy" id="82979"/>
    <lineage>
        <taxon>Bacteria</taxon>
        <taxon>Pseudomonadati</taxon>
        <taxon>Pseudomonadota</taxon>
        <taxon>Gammaproteobacteria</taxon>
        <taxon>Enterobacterales</taxon>
        <taxon>Budviciaceae</taxon>
        <taxon>Budvicia</taxon>
    </lineage>
</organism>
<dbReference type="Proteomes" id="UP000373449">
    <property type="component" value="Unassembled WGS sequence"/>
</dbReference>
<evidence type="ECO:0000313" key="1">
    <source>
        <dbReference type="EMBL" id="VFS53450.1"/>
    </source>
</evidence>
<accession>A0A484ZYE4</accession>
<proteinExistence type="predicted"/>
<sequence length="33" mass="3320">MCGAFGLQFPAAGMNATNPLIMASLLTVVGPLI</sequence>
<evidence type="ECO:0000313" key="2">
    <source>
        <dbReference type="Proteomes" id="UP000373449"/>
    </source>
</evidence>
<name>A0A484ZYE4_9GAMM</name>
<reference evidence="1 2" key="1">
    <citation type="submission" date="2019-03" db="EMBL/GenBank/DDBJ databases">
        <authorList>
            <consortium name="Pathogen Informatics"/>
        </authorList>
    </citation>
    <scope>NUCLEOTIDE SEQUENCE [LARGE SCALE GENOMIC DNA]</scope>
    <source>
        <strain evidence="1 2">NCTC12282</strain>
    </source>
</reference>
<dbReference type="AlphaFoldDB" id="A0A484ZYE4"/>
<gene>
    <name evidence="1" type="ORF">NCTC12282_06502</name>
</gene>
<dbReference type="EMBL" id="CAADJA010000002">
    <property type="protein sequence ID" value="VFS53450.1"/>
    <property type="molecule type" value="Genomic_DNA"/>
</dbReference>
<protein>
    <submittedName>
        <fullName evidence="1">Uncharacterized protein</fullName>
    </submittedName>
</protein>